<dbReference type="Gene3D" id="1.10.260.40">
    <property type="entry name" value="lambda repressor-like DNA-binding domains"/>
    <property type="match status" value="1"/>
</dbReference>
<feature type="domain" description="HTH cro/C1-type" evidence="1">
    <location>
        <begin position="36"/>
        <end position="62"/>
    </location>
</feature>
<reference evidence="2" key="1">
    <citation type="submission" date="2023-01" db="EMBL/GenBank/DDBJ databases">
        <title>Comparative Genomic Analysis of the Clinically-Derived Winkia Strain NY0527 Provides Evidence into the Taxonomic Reassignment of Winkia neuii and Characterizes Their Virulence Traits.</title>
        <authorList>
            <person name="Cai X."/>
            <person name="Peng Y."/>
            <person name="Li M."/>
            <person name="Qiu Y."/>
            <person name="Wang Y."/>
            <person name="Xu L."/>
            <person name="Hou Q."/>
        </authorList>
    </citation>
    <scope>NUCLEOTIDE SEQUENCE</scope>
    <source>
        <strain evidence="2">NY0527</strain>
    </source>
</reference>
<dbReference type="InterPro" id="IPR010982">
    <property type="entry name" value="Lambda_DNA-bd_dom_sf"/>
</dbReference>
<accession>A0AB38XRI5</accession>
<evidence type="ECO:0000313" key="2">
    <source>
        <dbReference type="EMBL" id="WCE46782.1"/>
    </source>
</evidence>
<sequence length="137" mass="15544">MPWIRKPVDKKLVRAARKARAAEEIAHLDYLRAVQRAVMKMNQTQLAEELGVSQSSVSQLLRSAKRQPPVASGYFSADPDEAIKRFVAGVVTRKELVEELRRWNSRGADTRAALDKAYVQRIISERLAKMVGEEARR</sequence>
<dbReference type="Pfam" id="PF01381">
    <property type="entry name" value="HTH_3"/>
    <property type="match status" value="1"/>
</dbReference>
<dbReference type="GO" id="GO:0003677">
    <property type="term" value="F:DNA binding"/>
    <property type="evidence" value="ECO:0007669"/>
    <property type="project" value="InterPro"/>
</dbReference>
<dbReference type="SUPFAM" id="SSF47413">
    <property type="entry name" value="lambda repressor-like DNA-binding domains"/>
    <property type="match status" value="1"/>
</dbReference>
<dbReference type="RefSeq" id="WP_004806081.1">
    <property type="nucleotide sequence ID" value="NZ_CP116394.1"/>
</dbReference>
<organism evidence="2 3">
    <name type="scientific">Winkia neuii subsp. anitrata</name>
    <dbReference type="NCBI Taxonomy" id="29318"/>
    <lineage>
        <taxon>Bacteria</taxon>
        <taxon>Bacillati</taxon>
        <taxon>Actinomycetota</taxon>
        <taxon>Actinomycetes</taxon>
        <taxon>Actinomycetales</taxon>
        <taxon>Actinomycetaceae</taxon>
        <taxon>Winkia</taxon>
    </lineage>
</organism>
<evidence type="ECO:0000313" key="3">
    <source>
        <dbReference type="Proteomes" id="UP001211044"/>
    </source>
</evidence>
<gene>
    <name evidence="2" type="ORF">PIG85_03810</name>
</gene>
<name>A0AB38XRI5_9ACTO</name>
<dbReference type="Proteomes" id="UP001211044">
    <property type="component" value="Chromosome"/>
</dbReference>
<dbReference type="KEGG" id="wne:PIG85_03810"/>
<proteinExistence type="predicted"/>
<dbReference type="CDD" id="cd00093">
    <property type="entry name" value="HTH_XRE"/>
    <property type="match status" value="1"/>
</dbReference>
<protein>
    <submittedName>
        <fullName evidence="2">Helix-turn-helix domain-containing protein</fullName>
    </submittedName>
</protein>
<dbReference type="InterPro" id="IPR001387">
    <property type="entry name" value="Cro/C1-type_HTH"/>
</dbReference>
<evidence type="ECO:0000259" key="1">
    <source>
        <dbReference type="PROSITE" id="PS50943"/>
    </source>
</evidence>
<dbReference type="AlphaFoldDB" id="A0AB38XRI5"/>
<dbReference type="PROSITE" id="PS50943">
    <property type="entry name" value="HTH_CROC1"/>
    <property type="match status" value="1"/>
</dbReference>
<dbReference type="EMBL" id="CP116394">
    <property type="protein sequence ID" value="WCE46782.1"/>
    <property type="molecule type" value="Genomic_DNA"/>
</dbReference>